<reference evidence="2" key="1">
    <citation type="submission" date="2010-01" db="EMBL/GenBank/DDBJ databases">
        <title>Complete sequence of plasmid1 of Zymomonas mobilis subsp. mobilis ZM4.</title>
        <authorList>
            <consortium name="US DOE Joint Genome Institute"/>
            <person name="Lucas S."/>
            <person name="Copeland A."/>
            <person name="Lapidus A."/>
            <person name="Glavina del Rio T."/>
            <person name="Tice H."/>
            <person name="Bruce D."/>
            <person name="Goodwin L."/>
            <person name="Pitluck S."/>
            <person name="Balakireva M."/>
            <person name="Brettin T."/>
            <person name="Detter J.C."/>
            <person name="Han C."/>
            <person name="Larimer F."/>
            <person name="Land M."/>
            <person name="Hauser L."/>
            <person name="Kyrpides N."/>
            <person name="Mikhailova N."/>
            <person name="Pappas K."/>
        </authorList>
    </citation>
    <scope>NUCLEOTIDE SEQUENCE [LARGE SCALE GENOMIC DNA]</scope>
    <source>
        <strain evidence="2">ZM4</strain>
        <plasmid evidence="2">pZZM401</plasmid>
    </source>
</reference>
<dbReference type="GeneID" id="79905422"/>
<dbReference type="Gene3D" id="3.10.450.40">
    <property type="match status" value="1"/>
</dbReference>
<dbReference type="SUPFAM" id="SSF160719">
    <property type="entry name" value="gpW/gp25-like"/>
    <property type="match status" value="1"/>
</dbReference>
<accession>A0A806CDY2</accession>
<sequence>MTSFDRYTGQSISNDASICQSIGDIITTPVGSRVCRRDYGSLVPELLDQPLSARTQLLLYASTANAVSEWEPRVTLKTVNLTVDTTGKSVLAMQYSYKNQPKTGSLSLSLGNI</sequence>
<keyword evidence="2" id="KW-0614">Plasmid</keyword>
<evidence type="ECO:0000313" key="2">
    <source>
        <dbReference type="EMBL" id="ADC33795.1"/>
    </source>
</evidence>
<proteinExistence type="predicted"/>
<dbReference type="RefSeq" id="WP_012954685.1">
    <property type="nucleotide sequence ID" value="NC_013784.1"/>
</dbReference>
<feature type="domain" description="IraD/Gp25-like" evidence="1">
    <location>
        <begin position="15"/>
        <end position="93"/>
    </location>
</feature>
<geneLocation type="plasmid" evidence="2">
    <name>pZZM401</name>
</geneLocation>
<dbReference type="AlphaFoldDB" id="A0A806CDY2"/>
<dbReference type="Pfam" id="PF04965">
    <property type="entry name" value="GPW_gp25"/>
    <property type="match status" value="1"/>
</dbReference>
<protein>
    <submittedName>
        <fullName evidence="2">GPW/gp25 family protein</fullName>
    </submittedName>
</protein>
<evidence type="ECO:0000259" key="1">
    <source>
        <dbReference type="Pfam" id="PF04965"/>
    </source>
</evidence>
<dbReference type="EMBL" id="CP001881">
    <property type="protein sequence ID" value="ADC33795.1"/>
    <property type="molecule type" value="Genomic_DNA"/>
</dbReference>
<dbReference type="InterPro" id="IPR007048">
    <property type="entry name" value="IraD/Gp25-like"/>
</dbReference>
<organism evidence="2">
    <name type="scientific">Zymomonas mobilis subsp. mobilis (strain ATCC 31821 / ZM4 / CP4)</name>
    <dbReference type="NCBI Taxonomy" id="264203"/>
    <lineage>
        <taxon>Bacteria</taxon>
        <taxon>Pseudomonadati</taxon>
        <taxon>Pseudomonadota</taxon>
        <taxon>Alphaproteobacteria</taxon>
        <taxon>Sphingomonadales</taxon>
        <taxon>Zymomonadaceae</taxon>
        <taxon>Zymomonas</taxon>
    </lineage>
</organism>
<gene>
    <name evidence="2" type="ORF">ZZM4_0019</name>
</gene>
<name>A0A806CDY2_ZYMMO</name>